<gene>
    <name evidence="1" type="ORF">CY34DRAFT_106166</name>
</gene>
<dbReference type="OrthoDB" id="2654319at2759"/>
<name>A0A0D0BL91_9AGAM</name>
<sequence>MNDLDLSLPSRAYPSPSSSTYRRAGIFLAVHPLRNLARFIRLDLSRPCGIDSSSVARGGNTAPILPNQSSFGISPILKVARLDPSRAVGASRLCPECGAAPPKFGDSQKGLPSLQCDNRPLSTNQGSYFRLHESFKDQRLNLKQGSSEQSRSISKIHGHGYLPFPQTLTNWAYWSAFAEFMYVPREANVGRGFVLSVLVHGVHLMIKISSRQESIIAAGTAPHPTAG</sequence>
<reference evidence="1 2" key="1">
    <citation type="submission" date="2014-04" db="EMBL/GenBank/DDBJ databases">
        <authorList>
            <consortium name="DOE Joint Genome Institute"/>
            <person name="Kuo A."/>
            <person name="Ruytinx J."/>
            <person name="Rineau F."/>
            <person name="Colpaert J."/>
            <person name="Kohler A."/>
            <person name="Nagy L.G."/>
            <person name="Floudas D."/>
            <person name="Copeland A."/>
            <person name="Barry K.W."/>
            <person name="Cichocki N."/>
            <person name="Veneault-Fourrey C."/>
            <person name="LaButti K."/>
            <person name="Lindquist E.A."/>
            <person name="Lipzen A."/>
            <person name="Lundell T."/>
            <person name="Morin E."/>
            <person name="Murat C."/>
            <person name="Sun H."/>
            <person name="Tunlid A."/>
            <person name="Henrissat B."/>
            <person name="Grigoriev I.V."/>
            <person name="Hibbett D.S."/>
            <person name="Martin F."/>
            <person name="Nordberg H.P."/>
            <person name="Cantor M.N."/>
            <person name="Hua S.X."/>
        </authorList>
    </citation>
    <scope>NUCLEOTIDE SEQUENCE [LARGE SCALE GENOMIC DNA]</scope>
    <source>
        <strain evidence="1 2">UH-Slu-Lm8-n1</strain>
    </source>
</reference>
<dbReference type="Proteomes" id="UP000054485">
    <property type="component" value="Unassembled WGS sequence"/>
</dbReference>
<reference evidence="2" key="2">
    <citation type="submission" date="2015-01" db="EMBL/GenBank/DDBJ databases">
        <title>Evolutionary Origins and Diversification of the Mycorrhizal Mutualists.</title>
        <authorList>
            <consortium name="DOE Joint Genome Institute"/>
            <consortium name="Mycorrhizal Genomics Consortium"/>
            <person name="Kohler A."/>
            <person name="Kuo A."/>
            <person name="Nagy L.G."/>
            <person name="Floudas D."/>
            <person name="Copeland A."/>
            <person name="Barry K.W."/>
            <person name="Cichocki N."/>
            <person name="Veneault-Fourrey C."/>
            <person name="LaButti K."/>
            <person name="Lindquist E.A."/>
            <person name="Lipzen A."/>
            <person name="Lundell T."/>
            <person name="Morin E."/>
            <person name="Murat C."/>
            <person name="Riley R."/>
            <person name="Ohm R."/>
            <person name="Sun H."/>
            <person name="Tunlid A."/>
            <person name="Henrissat B."/>
            <person name="Grigoriev I.V."/>
            <person name="Hibbett D.S."/>
            <person name="Martin F."/>
        </authorList>
    </citation>
    <scope>NUCLEOTIDE SEQUENCE [LARGE SCALE GENOMIC DNA]</scope>
    <source>
        <strain evidence="2">UH-Slu-Lm8-n1</strain>
    </source>
</reference>
<organism evidence="1 2">
    <name type="scientific">Suillus luteus UH-Slu-Lm8-n1</name>
    <dbReference type="NCBI Taxonomy" id="930992"/>
    <lineage>
        <taxon>Eukaryota</taxon>
        <taxon>Fungi</taxon>
        <taxon>Dikarya</taxon>
        <taxon>Basidiomycota</taxon>
        <taxon>Agaricomycotina</taxon>
        <taxon>Agaricomycetes</taxon>
        <taxon>Agaricomycetidae</taxon>
        <taxon>Boletales</taxon>
        <taxon>Suillineae</taxon>
        <taxon>Suillaceae</taxon>
        <taxon>Suillus</taxon>
    </lineage>
</organism>
<dbReference type="EMBL" id="KN835199">
    <property type="protein sequence ID" value="KIK44008.1"/>
    <property type="molecule type" value="Genomic_DNA"/>
</dbReference>
<dbReference type="AlphaFoldDB" id="A0A0D0BL91"/>
<protein>
    <submittedName>
        <fullName evidence="1">Uncharacterized protein</fullName>
    </submittedName>
</protein>
<dbReference type="InParanoid" id="A0A0D0BL91"/>
<dbReference type="HOGENOM" id="CLU_1220395_0_0_1"/>
<evidence type="ECO:0000313" key="2">
    <source>
        <dbReference type="Proteomes" id="UP000054485"/>
    </source>
</evidence>
<keyword evidence="2" id="KW-1185">Reference proteome</keyword>
<proteinExistence type="predicted"/>
<accession>A0A0D0BL91</accession>
<evidence type="ECO:0000313" key="1">
    <source>
        <dbReference type="EMBL" id="KIK44008.1"/>
    </source>
</evidence>